<dbReference type="GO" id="GO:0005254">
    <property type="term" value="F:chloride channel activity"/>
    <property type="evidence" value="ECO:0007669"/>
    <property type="project" value="InterPro"/>
</dbReference>
<organism evidence="10 11">
    <name type="scientific">Tautonia plasticadhaerens</name>
    <dbReference type="NCBI Taxonomy" id="2527974"/>
    <lineage>
        <taxon>Bacteria</taxon>
        <taxon>Pseudomonadati</taxon>
        <taxon>Planctomycetota</taxon>
        <taxon>Planctomycetia</taxon>
        <taxon>Isosphaerales</taxon>
        <taxon>Isosphaeraceae</taxon>
        <taxon>Tautonia</taxon>
    </lineage>
</organism>
<keyword evidence="3" id="KW-1003">Cell membrane</keyword>
<evidence type="ECO:0000256" key="4">
    <source>
        <dbReference type="ARBA" id="ARBA00022692"/>
    </source>
</evidence>
<dbReference type="EMBL" id="CP036426">
    <property type="protein sequence ID" value="QDV34470.1"/>
    <property type="molecule type" value="Genomic_DNA"/>
</dbReference>
<dbReference type="PANTHER" id="PTHR33281">
    <property type="entry name" value="UPF0187 PROTEIN YNEE"/>
    <property type="match status" value="1"/>
</dbReference>
<evidence type="ECO:0000256" key="5">
    <source>
        <dbReference type="ARBA" id="ARBA00022989"/>
    </source>
</evidence>
<name>A0A518H0V4_9BACT</name>
<evidence type="ECO:0000256" key="8">
    <source>
        <dbReference type="ARBA" id="ARBA00034708"/>
    </source>
</evidence>
<dbReference type="Pfam" id="PF25539">
    <property type="entry name" value="Bestrophin_2"/>
    <property type="match status" value="1"/>
</dbReference>
<gene>
    <name evidence="10" type="ORF">ElP_23590</name>
</gene>
<evidence type="ECO:0000256" key="7">
    <source>
        <dbReference type="ARBA" id="ARBA00023136"/>
    </source>
</evidence>
<accession>A0A518H0V4</accession>
<dbReference type="AlphaFoldDB" id="A0A518H0V4"/>
<keyword evidence="5 9" id="KW-1133">Transmembrane helix</keyword>
<evidence type="ECO:0000256" key="2">
    <source>
        <dbReference type="ARBA" id="ARBA00022448"/>
    </source>
</evidence>
<dbReference type="GO" id="GO:0005886">
    <property type="term" value="C:plasma membrane"/>
    <property type="evidence" value="ECO:0007669"/>
    <property type="project" value="UniProtKB-SubCell"/>
</dbReference>
<feature type="transmembrane region" description="Helical" evidence="9">
    <location>
        <begin position="38"/>
        <end position="59"/>
    </location>
</feature>
<reference evidence="10 11" key="1">
    <citation type="submission" date="2019-02" db="EMBL/GenBank/DDBJ databases">
        <title>Deep-cultivation of Planctomycetes and their phenomic and genomic characterization uncovers novel biology.</title>
        <authorList>
            <person name="Wiegand S."/>
            <person name="Jogler M."/>
            <person name="Boedeker C."/>
            <person name="Pinto D."/>
            <person name="Vollmers J."/>
            <person name="Rivas-Marin E."/>
            <person name="Kohn T."/>
            <person name="Peeters S.H."/>
            <person name="Heuer A."/>
            <person name="Rast P."/>
            <person name="Oberbeckmann S."/>
            <person name="Bunk B."/>
            <person name="Jeske O."/>
            <person name="Meyerdierks A."/>
            <person name="Storesund J.E."/>
            <person name="Kallscheuer N."/>
            <person name="Luecker S."/>
            <person name="Lage O.M."/>
            <person name="Pohl T."/>
            <person name="Merkel B.J."/>
            <person name="Hornburger P."/>
            <person name="Mueller R.-W."/>
            <person name="Bruemmer F."/>
            <person name="Labrenz M."/>
            <person name="Spormann A.M."/>
            <person name="Op den Camp H."/>
            <person name="Overmann J."/>
            <person name="Amann R."/>
            <person name="Jetten M.S.M."/>
            <person name="Mascher T."/>
            <person name="Medema M.H."/>
            <person name="Devos D.P."/>
            <person name="Kaster A.-K."/>
            <person name="Ovreas L."/>
            <person name="Rohde M."/>
            <person name="Galperin M.Y."/>
            <person name="Jogler C."/>
        </authorList>
    </citation>
    <scope>NUCLEOTIDE SEQUENCE [LARGE SCALE GENOMIC DNA]</scope>
    <source>
        <strain evidence="10 11">ElP</strain>
    </source>
</reference>
<keyword evidence="6" id="KW-0406">Ion transport</keyword>
<evidence type="ECO:0000256" key="1">
    <source>
        <dbReference type="ARBA" id="ARBA00004651"/>
    </source>
</evidence>
<feature type="transmembrane region" description="Helical" evidence="9">
    <location>
        <begin position="263"/>
        <end position="282"/>
    </location>
</feature>
<keyword evidence="11" id="KW-1185">Reference proteome</keyword>
<keyword evidence="7 9" id="KW-0472">Membrane</keyword>
<feature type="transmembrane region" description="Helical" evidence="9">
    <location>
        <begin position="234"/>
        <end position="251"/>
    </location>
</feature>
<dbReference type="Proteomes" id="UP000317835">
    <property type="component" value="Chromosome"/>
</dbReference>
<dbReference type="InterPro" id="IPR044669">
    <property type="entry name" value="YneE/VCCN1/2-like"/>
</dbReference>
<keyword evidence="2" id="KW-0813">Transport</keyword>
<evidence type="ECO:0000313" key="11">
    <source>
        <dbReference type="Proteomes" id="UP000317835"/>
    </source>
</evidence>
<comment type="subcellular location">
    <subcellularLocation>
        <location evidence="1">Cell membrane</location>
        <topology evidence="1">Multi-pass membrane protein</topology>
    </subcellularLocation>
</comment>
<keyword evidence="4 9" id="KW-0812">Transmembrane</keyword>
<evidence type="ECO:0000256" key="9">
    <source>
        <dbReference type="SAM" id="Phobius"/>
    </source>
</evidence>
<feature type="transmembrane region" description="Helical" evidence="9">
    <location>
        <begin position="65"/>
        <end position="87"/>
    </location>
</feature>
<evidence type="ECO:0000256" key="3">
    <source>
        <dbReference type="ARBA" id="ARBA00022475"/>
    </source>
</evidence>
<protein>
    <submittedName>
        <fullName evidence="10">Bestrophin, RFP-TM, chloride channel</fullName>
    </submittedName>
</protein>
<evidence type="ECO:0000256" key="6">
    <source>
        <dbReference type="ARBA" id="ARBA00023065"/>
    </source>
</evidence>
<dbReference type="KEGG" id="tpla:ElP_23590"/>
<proteinExistence type="inferred from homology"/>
<sequence length="345" mass="38379">MDPMSRSNDHYADVQGRPLRYSFWAGALQIRGAVTLRVLGDVISFGVLSALVVLASRYAEHRFDIHVGVTVGPFEAAGTVLGLLLVLRSNAGYDRWWEARKLWGGIVNQSRNLASSALCYGPDDEAWRTQFIRWAAAFPHVMRSSLRGRRSLPEVAVLLGEAEADRIASADHMPDVVAVELARMLREARDRGMDPMAFYQAEHQRGLLVDHLGGCERILATPLARSSAIQVRRFILLFLSSLPFALLHEFQADPDMSFMDRALGSYDWLIPLYVMLVSYPLLSLDRIGMELQNPFDTRRIDHLPIDDICSTIERNLLGMLLGDPSGHGPHPAALGTLGPNETHIS</sequence>
<comment type="similarity">
    <text evidence="8">Belongs to the anion channel-forming bestrophin (TC 1.A.46) family.</text>
</comment>
<dbReference type="PANTHER" id="PTHR33281:SF19">
    <property type="entry name" value="VOLTAGE-DEPENDENT ANION CHANNEL-FORMING PROTEIN YNEE"/>
    <property type="match status" value="1"/>
</dbReference>
<evidence type="ECO:0000313" key="10">
    <source>
        <dbReference type="EMBL" id="QDV34470.1"/>
    </source>
</evidence>